<evidence type="ECO:0000256" key="1">
    <source>
        <dbReference type="SAM" id="Phobius"/>
    </source>
</evidence>
<evidence type="ECO:0000313" key="3">
    <source>
        <dbReference type="Proteomes" id="UP000223913"/>
    </source>
</evidence>
<dbReference type="AlphaFoldDB" id="A0A2D0NB57"/>
<dbReference type="RefSeq" id="WP_099150986.1">
    <property type="nucleotide sequence ID" value="NZ_PDUD01000021.1"/>
</dbReference>
<proteinExistence type="predicted"/>
<dbReference type="Proteomes" id="UP000223913">
    <property type="component" value="Unassembled WGS sequence"/>
</dbReference>
<sequence>MVQKISKGFSKSKELRKKTNPFIISIIFLFGVAIYFGLPPFLEKGQDGGYILSRQRQEDFDKKPLKSENVEVYRLIAGLRGNYPCINCNKGIQQILLFPGEVWKYGISRNGRKRYNENFYSSSNLVYQTITITDILSAEKLELELIIGYPLLPECQKRMKLQQIFLKRPPGNAIDK</sequence>
<comment type="caution">
    <text evidence="2">The sequence shown here is derived from an EMBL/GenBank/DDBJ whole genome shotgun (WGS) entry which is preliminary data.</text>
</comment>
<dbReference type="EMBL" id="PDUD01000021">
    <property type="protein sequence ID" value="PHN05409.1"/>
    <property type="molecule type" value="Genomic_DNA"/>
</dbReference>
<keyword evidence="1" id="KW-1133">Transmembrane helix</keyword>
<dbReference type="OrthoDB" id="9182053at2"/>
<feature type="transmembrane region" description="Helical" evidence="1">
    <location>
        <begin position="21"/>
        <end position="38"/>
    </location>
</feature>
<keyword evidence="1" id="KW-0472">Membrane</keyword>
<protein>
    <submittedName>
        <fullName evidence="2">Uncharacterized protein</fullName>
    </submittedName>
</protein>
<accession>A0A2D0NB57</accession>
<organism evidence="2 3">
    <name type="scientific">Flavilitoribacter nigricans (strain ATCC 23147 / DSM 23189 / NBRC 102662 / NCIMB 1420 / SS-2)</name>
    <name type="common">Lewinella nigricans</name>
    <dbReference type="NCBI Taxonomy" id="1122177"/>
    <lineage>
        <taxon>Bacteria</taxon>
        <taxon>Pseudomonadati</taxon>
        <taxon>Bacteroidota</taxon>
        <taxon>Saprospiria</taxon>
        <taxon>Saprospirales</taxon>
        <taxon>Lewinellaceae</taxon>
        <taxon>Flavilitoribacter</taxon>
    </lineage>
</organism>
<keyword evidence="1" id="KW-0812">Transmembrane</keyword>
<evidence type="ECO:0000313" key="2">
    <source>
        <dbReference type="EMBL" id="PHN05409.1"/>
    </source>
</evidence>
<gene>
    <name evidence="2" type="ORF">CRP01_15540</name>
</gene>
<reference evidence="2 3" key="1">
    <citation type="submission" date="2017-10" db="EMBL/GenBank/DDBJ databases">
        <title>The draft genome sequence of Lewinella nigricans NBRC 102662.</title>
        <authorList>
            <person name="Wang K."/>
        </authorList>
    </citation>
    <scope>NUCLEOTIDE SEQUENCE [LARGE SCALE GENOMIC DNA]</scope>
    <source>
        <strain evidence="2 3">NBRC 102662</strain>
    </source>
</reference>
<keyword evidence="3" id="KW-1185">Reference proteome</keyword>
<name>A0A2D0NB57_FLAN2</name>